<name>A0ACB8U7K2_9APHY</name>
<gene>
    <name evidence="1" type="ORF">BDY19DRAFT_939366</name>
</gene>
<accession>A0ACB8U7K2</accession>
<keyword evidence="1" id="KW-0808">Transferase</keyword>
<dbReference type="EMBL" id="MU274908">
    <property type="protein sequence ID" value="KAI0090282.1"/>
    <property type="molecule type" value="Genomic_DNA"/>
</dbReference>
<evidence type="ECO:0000313" key="2">
    <source>
        <dbReference type="Proteomes" id="UP001055072"/>
    </source>
</evidence>
<keyword evidence="2" id="KW-1185">Reference proteome</keyword>
<dbReference type="Proteomes" id="UP001055072">
    <property type="component" value="Unassembled WGS sequence"/>
</dbReference>
<proteinExistence type="predicted"/>
<evidence type="ECO:0000313" key="1">
    <source>
        <dbReference type="EMBL" id="KAI0090282.1"/>
    </source>
</evidence>
<reference evidence="1" key="1">
    <citation type="journal article" date="2021" name="Environ. Microbiol.">
        <title>Gene family expansions and transcriptome signatures uncover fungal adaptations to wood decay.</title>
        <authorList>
            <person name="Hage H."/>
            <person name="Miyauchi S."/>
            <person name="Viragh M."/>
            <person name="Drula E."/>
            <person name="Min B."/>
            <person name="Chaduli D."/>
            <person name="Navarro D."/>
            <person name="Favel A."/>
            <person name="Norest M."/>
            <person name="Lesage-Meessen L."/>
            <person name="Balint B."/>
            <person name="Merenyi Z."/>
            <person name="de Eugenio L."/>
            <person name="Morin E."/>
            <person name="Martinez A.T."/>
            <person name="Baldrian P."/>
            <person name="Stursova M."/>
            <person name="Martinez M.J."/>
            <person name="Novotny C."/>
            <person name="Magnuson J.K."/>
            <person name="Spatafora J.W."/>
            <person name="Maurice S."/>
            <person name="Pangilinan J."/>
            <person name="Andreopoulos W."/>
            <person name="LaButti K."/>
            <person name="Hundley H."/>
            <person name="Na H."/>
            <person name="Kuo A."/>
            <person name="Barry K."/>
            <person name="Lipzen A."/>
            <person name="Henrissat B."/>
            <person name="Riley R."/>
            <person name="Ahrendt S."/>
            <person name="Nagy L.G."/>
            <person name="Grigoriev I.V."/>
            <person name="Martin F."/>
            <person name="Rosso M.N."/>
        </authorList>
    </citation>
    <scope>NUCLEOTIDE SEQUENCE</scope>
    <source>
        <strain evidence="1">CBS 384.51</strain>
    </source>
</reference>
<sequence length="460" mass="50200">MQFPRPAAFRSKFQLVLSCKSRPSSSPTHLASVLQARLGQPRKMSTVSFRLSKSIESTSLPPIPQAYEWSEAYKATPGRPLLDMSQGVPGIPPPQSLLDALAAASSDPGSCGYVPNAGEPSLRDAVVQEMKVAYGPDTDVTRNDVSITAGCNLAFSAVAMTVAGRGDEVVLPVPWYFNHEMTLTMLGIKPVWLRTFPEDGFQPSVSECAKLITPATRAIVLVTPNNPTGAIYEPGLIHSFAALAYENKLPLIIDETYRDFIVGGPPHHLFSSGHVPQLPQSWNWRQTLIHLFSFSKSYCIPGHRLGLVVSSPSISPALNTALDNTQICAPRPAQRALAPLLPSLRPFVRGCALAVQARHILFKDSLPKRWHIGSQGAYYAFVRHPFKGLDASDVCKRLAQEIGVICLPAGFFGPRQGGKAEGEMGRWIRFSVANVDDEKVKKVCERLGECETAFGWELDE</sequence>
<protein>
    <submittedName>
        <fullName evidence="1">Pyridoxal phosphate-dependent transferase</fullName>
    </submittedName>
</protein>
<comment type="caution">
    <text evidence="1">The sequence shown here is derived from an EMBL/GenBank/DDBJ whole genome shotgun (WGS) entry which is preliminary data.</text>
</comment>
<organism evidence="1 2">
    <name type="scientific">Irpex rosettiformis</name>
    <dbReference type="NCBI Taxonomy" id="378272"/>
    <lineage>
        <taxon>Eukaryota</taxon>
        <taxon>Fungi</taxon>
        <taxon>Dikarya</taxon>
        <taxon>Basidiomycota</taxon>
        <taxon>Agaricomycotina</taxon>
        <taxon>Agaricomycetes</taxon>
        <taxon>Polyporales</taxon>
        <taxon>Irpicaceae</taxon>
        <taxon>Irpex</taxon>
    </lineage>
</organism>